<dbReference type="InterPro" id="IPR000209">
    <property type="entry name" value="Peptidase_S8/S53_dom"/>
</dbReference>
<dbReference type="PANTHER" id="PTHR43806">
    <property type="entry name" value="PEPTIDASE S8"/>
    <property type="match status" value="1"/>
</dbReference>
<dbReference type="GO" id="GO:0004252">
    <property type="term" value="F:serine-type endopeptidase activity"/>
    <property type="evidence" value="ECO:0007669"/>
    <property type="project" value="InterPro"/>
</dbReference>
<dbReference type="PROSITE" id="PS00137">
    <property type="entry name" value="SUBTILASE_HIS"/>
    <property type="match status" value="1"/>
</dbReference>
<evidence type="ECO:0000256" key="4">
    <source>
        <dbReference type="ARBA" id="ARBA00022825"/>
    </source>
</evidence>
<dbReference type="GO" id="GO:0006508">
    <property type="term" value="P:proteolysis"/>
    <property type="evidence" value="ECO:0007669"/>
    <property type="project" value="UniProtKB-KW"/>
</dbReference>
<keyword evidence="9" id="KW-1185">Reference proteome</keyword>
<dbReference type="SUPFAM" id="SSF52743">
    <property type="entry name" value="Subtilisin-like"/>
    <property type="match status" value="1"/>
</dbReference>
<dbReference type="InterPro" id="IPR050131">
    <property type="entry name" value="Peptidase_S8_subtilisin-like"/>
</dbReference>
<dbReference type="Gene3D" id="3.40.50.200">
    <property type="entry name" value="Peptidase S8/S53 domain"/>
    <property type="match status" value="1"/>
</dbReference>
<name>A0A1R1PG04_ZANCU</name>
<dbReference type="InterPro" id="IPR022398">
    <property type="entry name" value="Peptidase_S8_His-AS"/>
</dbReference>
<keyword evidence="4" id="KW-0720">Serine protease</keyword>
<evidence type="ECO:0000256" key="2">
    <source>
        <dbReference type="ARBA" id="ARBA00022670"/>
    </source>
</evidence>
<reference evidence="9" key="1">
    <citation type="submission" date="2017-01" db="EMBL/GenBank/DDBJ databases">
        <authorList>
            <person name="Wang Y."/>
            <person name="White M."/>
            <person name="Kvist S."/>
            <person name="Moncalvo J.-M."/>
        </authorList>
    </citation>
    <scope>NUCLEOTIDE SEQUENCE [LARGE SCALE GENOMIC DNA]</scope>
    <source>
        <strain evidence="9">COL-18-3</strain>
    </source>
</reference>
<dbReference type="PROSITE" id="PS51892">
    <property type="entry name" value="SUBTILASE"/>
    <property type="match status" value="1"/>
</dbReference>
<dbReference type="Proteomes" id="UP000188320">
    <property type="component" value="Unassembled WGS sequence"/>
</dbReference>
<evidence type="ECO:0000256" key="1">
    <source>
        <dbReference type="ARBA" id="ARBA00011073"/>
    </source>
</evidence>
<dbReference type="AlphaFoldDB" id="A0A1R1PG04"/>
<comment type="caution">
    <text evidence="8">The sequence shown here is derived from an EMBL/GenBank/DDBJ whole genome shotgun (WGS) entry which is preliminary data.</text>
</comment>
<dbReference type="Pfam" id="PF00082">
    <property type="entry name" value="Peptidase_S8"/>
    <property type="match status" value="1"/>
</dbReference>
<organism evidence="8 9">
    <name type="scientific">Zancudomyces culisetae</name>
    <name type="common">Gut fungus</name>
    <name type="synonym">Smittium culisetae</name>
    <dbReference type="NCBI Taxonomy" id="1213189"/>
    <lineage>
        <taxon>Eukaryota</taxon>
        <taxon>Fungi</taxon>
        <taxon>Fungi incertae sedis</taxon>
        <taxon>Zoopagomycota</taxon>
        <taxon>Kickxellomycotina</taxon>
        <taxon>Harpellomycetes</taxon>
        <taxon>Harpellales</taxon>
        <taxon>Legeriomycetaceae</taxon>
        <taxon>Zancudomyces</taxon>
    </lineage>
</organism>
<dbReference type="InterPro" id="IPR036852">
    <property type="entry name" value="Peptidase_S8/S53_dom_sf"/>
</dbReference>
<keyword evidence="3" id="KW-0378">Hydrolase</keyword>
<dbReference type="OrthoDB" id="206201at2759"/>
<accession>A0A1R1PG04</accession>
<dbReference type="InterPro" id="IPR034193">
    <property type="entry name" value="PCSK9_ProteinaseK-like"/>
</dbReference>
<comment type="similarity">
    <text evidence="1 5">Belongs to the peptidase S8 family.</text>
</comment>
<evidence type="ECO:0000313" key="8">
    <source>
        <dbReference type="EMBL" id="OMH79901.1"/>
    </source>
</evidence>
<dbReference type="PANTHER" id="PTHR43806:SF11">
    <property type="entry name" value="CEREVISIN-RELATED"/>
    <property type="match status" value="1"/>
</dbReference>
<evidence type="ECO:0000256" key="5">
    <source>
        <dbReference type="PROSITE-ProRule" id="PRU01240"/>
    </source>
</evidence>
<evidence type="ECO:0000259" key="7">
    <source>
        <dbReference type="Pfam" id="PF00082"/>
    </source>
</evidence>
<evidence type="ECO:0000256" key="6">
    <source>
        <dbReference type="SAM" id="MobiDB-lite"/>
    </source>
</evidence>
<evidence type="ECO:0000313" key="9">
    <source>
        <dbReference type="Proteomes" id="UP000188320"/>
    </source>
</evidence>
<comment type="caution">
    <text evidence="5">Lacks conserved residue(s) required for the propagation of feature annotation.</text>
</comment>
<sequence length="247" mass="25240">HQEFEGRASWGATFSKNSPNVDDHGHGTHVAGIVGGKTYGVAKKANLVAVKVLNAGGTGYTSDVIAGINYVLNRAKPSKDATTSGYTTITGIVNMSLGGSFSAALNQIINDSAYTGLQFVSSAGNSGDDACQYSPASAEGVITVGAMDITDTRAPFSCYGACVDIFAPGKGIVSAYIGSNTASAVYSGTSMASPHISGLAAYYIMTSPKKYNMQQIYALLASTGTKSALSSIGARSLNLLAYNNIGA</sequence>
<feature type="region of interest" description="Disordered" evidence="6">
    <location>
        <begin position="1"/>
        <end position="25"/>
    </location>
</feature>
<dbReference type="EMBL" id="LSSK01001370">
    <property type="protein sequence ID" value="OMH79901.1"/>
    <property type="molecule type" value="Genomic_DNA"/>
</dbReference>
<protein>
    <submittedName>
        <fullName evidence="8">Subtilase-type proteinase psp3</fullName>
    </submittedName>
</protein>
<dbReference type="FunFam" id="3.40.50.200:FF:000007">
    <property type="entry name" value="Subtilisin-like serine protease"/>
    <property type="match status" value="1"/>
</dbReference>
<dbReference type="PROSITE" id="PS00138">
    <property type="entry name" value="SUBTILASE_SER"/>
    <property type="match status" value="1"/>
</dbReference>
<keyword evidence="2" id="KW-0645">Protease</keyword>
<feature type="non-terminal residue" evidence="8">
    <location>
        <position position="1"/>
    </location>
</feature>
<evidence type="ECO:0000256" key="3">
    <source>
        <dbReference type="ARBA" id="ARBA00022801"/>
    </source>
</evidence>
<proteinExistence type="inferred from homology"/>
<dbReference type="CDD" id="cd04077">
    <property type="entry name" value="Peptidases_S8_PCSK9_ProteinaseK_like"/>
    <property type="match status" value="1"/>
</dbReference>
<feature type="domain" description="Peptidase S8/S53" evidence="7">
    <location>
        <begin position="16"/>
        <end position="227"/>
    </location>
</feature>
<dbReference type="InterPro" id="IPR023828">
    <property type="entry name" value="Peptidase_S8_Ser-AS"/>
</dbReference>
<dbReference type="GO" id="GO:0005615">
    <property type="term" value="C:extracellular space"/>
    <property type="evidence" value="ECO:0007669"/>
    <property type="project" value="TreeGrafter"/>
</dbReference>
<dbReference type="InterPro" id="IPR015500">
    <property type="entry name" value="Peptidase_S8_subtilisin-rel"/>
</dbReference>
<gene>
    <name evidence="8" type="ORF">AX774_g6673</name>
</gene>
<dbReference type="PRINTS" id="PR00723">
    <property type="entry name" value="SUBTILISIN"/>
</dbReference>